<dbReference type="GO" id="GO:0003723">
    <property type="term" value="F:RNA binding"/>
    <property type="evidence" value="ECO:0007669"/>
    <property type="project" value="UniProtKB-UniRule"/>
</dbReference>
<dbReference type="AlphaFoldDB" id="A5DA80"/>
<sequence length="359" mass="41619">MKDGEFPGAPPHPSLVEKDPAVIKNVDERVLYEKESQQWVFERKEEEHTVEYVYNFIVQQWVPRPDLQSQKENDESVNKQEIKKVKKEKIQAMKDEIQRLRNAEKSSAPSTSGVFVSKLPSDVTSDELFEIFSKYGVIAEDFKTNRPRIKLYYDQGQFKNEALVIYHNKESVYLAIDMLDNSKIRSSKESEPIKVEPAAFSEERDSEKAPSRVLTAEEKQLLHKKKEMLKQKVSSWDDEDPSAVAGRAEQIRQRIWKKSLVIENMFRVEELKNDKYLESDIIEDIKSECDKYGIGSSVTKVSFFDVERVVVVRFDSIEAASQCRSAFDGRYYDGLKIHAREYAGEKFSSNHKIIGRNEP</sequence>
<dbReference type="Proteomes" id="UP000001997">
    <property type="component" value="Unassembled WGS sequence"/>
</dbReference>
<dbReference type="Gene3D" id="3.30.70.330">
    <property type="match status" value="2"/>
</dbReference>
<reference evidence="4 5" key="1">
    <citation type="journal article" date="2009" name="Nature">
        <title>Evolution of pathogenicity and sexual reproduction in eight Candida genomes.</title>
        <authorList>
            <person name="Butler G."/>
            <person name="Rasmussen M.D."/>
            <person name="Lin M.F."/>
            <person name="Santos M.A."/>
            <person name="Sakthikumar S."/>
            <person name="Munro C.A."/>
            <person name="Rheinbay E."/>
            <person name="Grabherr M."/>
            <person name="Forche A."/>
            <person name="Reedy J.L."/>
            <person name="Agrafioti I."/>
            <person name="Arnaud M.B."/>
            <person name="Bates S."/>
            <person name="Brown A.J."/>
            <person name="Brunke S."/>
            <person name="Costanzo M.C."/>
            <person name="Fitzpatrick D.A."/>
            <person name="de Groot P.W."/>
            <person name="Harris D."/>
            <person name="Hoyer L.L."/>
            <person name="Hube B."/>
            <person name="Klis F.M."/>
            <person name="Kodira C."/>
            <person name="Lennard N."/>
            <person name="Logue M.E."/>
            <person name="Martin R."/>
            <person name="Neiman A.M."/>
            <person name="Nikolaou E."/>
            <person name="Quail M.A."/>
            <person name="Quinn J."/>
            <person name="Santos M.C."/>
            <person name="Schmitzberger F.F."/>
            <person name="Sherlock G."/>
            <person name="Shah P."/>
            <person name="Silverstein K.A."/>
            <person name="Skrzypek M.S."/>
            <person name="Soll D."/>
            <person name="Staggs R."/>
            <person name="Stansfield I."/>
            <person name="Stumpf M.P."/>
            <person name="Sudbery P.E."/>
            <person name="Srikantha T."/>
            <person name="Zeng Q."/>
            <person name="Berman J."/>
            <person name="Berriman M."/>
            <person name="Heitman J."/>
            <person name="Gow N.A."/>
            <person name="Lorenz M.C."/>
            <person name="Birren B.W."/>
            <person name="Kellis M."/>
            <person name="Cuomo C.A."/>
        </authorList>
    </citation>
    <scope>NUCLEOTIDE SEQUENCE [LARGE SCALE GENOMIC DNA]</scope>
    <source>
        <strain evidence="5">ATCC 6260 / CBS 566 / DSM 6381 / JCM 1539 / NBRC 10279 / NRRL Y-324</strain>
    </source>
</reference>
<evidence type="ECO:0000313" key="4">
    <source>
        <dbReference type="EMBL" id="EDK36087.2"/>
    </source>
</evidence>
<evidence type="ECO:0000256" key="1">
    <source>
        <dbReference type="PROSITE-ProRule" id="PRU00176"/>
    </source>
</evidence>
<gene>
    <name evidence="4" type="ORF">PGUG_00185</name>
</gene>
<dbReference type="GO" id="GO:0005684">
    <property type="term" value="C:U2-type spliceosomal complex"/>
    <property type="evidence" value="ECO:0007669"/>
    <property type="project" value="TreeGrafter"/>
</dbReference>
<dbReference type="KEGG" id="pgu:PGUG_00185"/>
<dbReference type="OMA" id="IVISKPM"/>
<evidence type="ECO:0000259" key="3">
    <source>
        <dbReference type="PROSITE" id="PS50102"/>
    </source>
</evidence>
<feature type="region of interest" description="Disordered" evidence="2">
    <location>
        <begin position="186"/>
        <end position="209"/>
    </location>
</feature>
<protein>
    <recommendedName>
        <fullName evidence="3">RRM domain-containing protein</fullName>
    </recommendedName>
</protein>
<evidence type="ECO:0000256" key="2">
    <source>
        <dbReference type="SAM" id="MobiDB-lite"/>
    </source>
</evidence>
<accession>A5DA80</accession>
<dbReference type="RefSeq" id="XP_001486808.2">
    <property type="nucleotide sequence ID" value="XM_001486758.1"/>
</dbReference>
<dbReference type="InterPro" id="IPR035979">
    <property type="entry name" value="RBD_domain_sf"/>
</dbReference>
<dbReference type="HOGENOM" id="CLU_026945_0_2_1"/>
<dbReference type="GO" id="GO:0005686">
    <property type="term" value="C:U2 snRNP"/>
    <property type="evidence" value="ECO:0007669"/>
    <property type="project" value="TreeGrafter"/>
</dbReference>
<evidence type="ECO:0000313" key="5">
    <source>
        <dbReference type="Proteomes" id="UP000001997"/>
    </source>
</evidence>
<dbReference type="STRING" id="294746.A5DA80"/>
<dbReference type="SMART" id="SM00360">
    <property type="entry name" value="RRM"/>
    <property type="match status" value="1"/>
</dbReference>
<dbReference type="PANTHER" id="PTHR15608">
    <property type="entry name" value="SPLICING FACTOR U2AF-ASSOCIATED PROTEIN 2"/>
    <property type="match status" value="1"/>
</dbReference>
<feature type="domain" description="RRM" evidence="3">
    <location>
        <begin position="112"/>
        <end position="200"/>
    </location>
</feature>
<dbReference type="PANTHER" id="PTHR15608:SF0">
    <property type="entry name" value="HIV TAT-SPECIFIC FACTOR 1"/>
    <property type="match status" value="1"/>
</dbReference>
<dbReference type="CDD" id="cd12285">
    <property type="entry name" value="RRM3_RBM39_like"/>
    <property type="match status" value="1"/>
</dbReference>
<dbReference type="InterPro" id="IPR000504">
    <property type="entry name" value="RRM_dom"/>
</dbReference>
<dbReference type="InterPro" id="IPR012677">
    <property type="entry name" value="Nucleotide-bd_a/b_plait_sf"/>
</dbReference>
<keyword evidence="5" id="KW-1185">Reference proteome</keyword>
<dbReference type="SUPFAM" id="SSF54928">
    <property type="entry name" value="RNA-binding domain, RBD"/>
    <property type="match status" value="1"/>
</dbReference>
<keyword evidence="1" id="KW-0694">RNA-binding</keyword>
<dbReference type="EMBL" id="CH408155">
    <property type="protein sequence ID" value="EDK36087.2"/>
    <property type="molecule type" value="Genomic_DNA"/>
</dbReference>
<dbReference type="SMART" id="SM00361">
    <property type="entry name" value="RRM_1"/>
    <property type="match status" value="1"/>
</dbReference>
<feature type="region of interest" description="Disordered" evidence="2">
    <location>
        <begin position="1"/>
        <end position="20"/>
    </location>
</feature>
<organism evidence="4 5">
    <name type="scientific">Meyerozyma guilliermondii (strain ATCC 6260 / CBS 566 / DSM 6381 / JCM 1539 / NBRC 10279 / NRRL Y-324)</name>
    <name type="common">Yeast</name>
    <name type="synonym">Candida guilliermondii</name>
    <dbReference type="NCBI Taxonomy" id="294746"/>
    <lineage>
        <taxon>Eukaryota</taxon>
        <taxon>Fungi</taxon>
        <taxon>Dikarya</taxon>
        <taxon>Ascomycota</taxon>
        <taxon>Saccharomycotina</taxon>
        <taxon>Pichiomycetes</taxon>
        <taxon>Debaryomycetaceae</taxon>
        <taxon>Meyerozyma</taxon>
    </lineage>
</organism>
<dbReference type="InterPro" id="IPR034393">
    <property type="entry name" value="TatSF1-like"/>
</dbReference>
<dbReference type="GeneID" id="5129545"/>
<dbReference type="Pfam" id="PF00076">
    <property type="entry name" value="RRM_1"/>
    <property type="match status" value="1"/>
</dbReference>
<proteinExistence type="predicted"/>
<dbReference type="InterPro" id="IPR003954">
    <property type="entry name" value="RRM_euk-type"/>
</dbReference>
<dbReference type="FunCoup" id="A5DA80">
    <property type="interactions" value="96"/>
</dbReference>
<dbReference type="InParanoid" id="A5DA80"/>
<dbReference type="PROSITE" id="PS50102">
    <property type="entry name" value="RRM"/>
    <property type="match status" value="1"/>
</dbReference>
<dbReference type="OrthoDB" id="10258585at2759"/>
<dbReference type="eggNOG" id="KOG1548">
    <property type="taxonomic scope" value="Eukaryota"/>
</dbReference>
<name>A5DA80_PICGU</name>